<name>A0A6J5M2J8_9CAUD</name>
<accession>A0A6J5M2J8</accession>
<protein>
    <submittedName>
        <fullName evidence="2">NTP pyrophosphohydrolase MazG, putative catalytic core</fullName>
    </submittedName>
</protein>
<sequence>MTQDLYTLQQKIIDWARDRGILEYGSSLGQIKLLSTEVVELYDAIVTCDIEEEKSELGDILVVCTIIAHMRDFTLSDAYNKAWEKIKDRKGKLDKDGVFRKE</sequence>
<organism evidence="2">
    <name type="scientific">uncultured Caudovirales phage</name>
    <dbReference type="NCBI Taxonomy" id="2100421"/>
    <lineage>
        <taxon>Viruses</taxon>
        <taxon>Duplodnaviria</taxon>
        <taxon>Heunggongvirae</taxon>
        <taxon>Uroviricota</taxon>
        <taxon>Caudoviricetes</taxon>
        <taxon>Peduoviridae</taxon>
        <taxon>Maltschvirus</taxon>
        <taxon>Maltschvirus maltsch</taxon>
    </lineage>
</organism>
<reference evidence="2" key="1">
    <citation type="submission" date="2020-04" db="EMBL/GenBank/DDBJ databases">
        <authorList>
            <person name="Chiriac C."/>
            <person name="Salcher M."/>
            <person name="Ghai R."/>
            <person name="Kavagutti S V."/>
        </authorList>
    </citation>
    <scope>NUCLEOTIDE SEQUENCE</scope>
</reference>
<keyword evidence="2" id="KW-0378">Hydrolase</keyword>
<proteinExistence type="predicted"/>
<gene>
    <name evidence="2" type="ORF">UFOVP336_25</name>
</gene>
<dbReference type="GO" id="GO:0016787">
    <property type="term" value="F:hydrolase activity"/>
    <property type="evidence" value="ECO:0007669"/>
    <property type="project" value="UniProtKB-KW"/>
</dbReference>
<evidence type="ECO:0000259" key="1">
    <source>
        <dbReference type="Pfam" id="PF03819"/>
    </source>
</evidence>
<dbReference type="EMBL" id="LR796359">
    <property type="protein sequence ID" value="CAB4139190.1"/>
    <property type="molecule type" value="Genomic_DNA"/>
</dbReference>
<dbReference type="InterPro" id="IPR004518">
    <property type="entry name" value="MazG-like_dom"/>
</dbReference>
<dbReference type="SUPFAM" id="SSF101386">
    <property type="entry name" value="all-alpha NTP pyrophosphatases"/>
    <property type="match status" value="1"/>
</dbReference>
<evidence type="ECO:0000313" key="2">
    <source>
        <dbReference type="EMBL" id="CAB4139190.1"/>
    </source>
</evidence>
<dbReference type="Gene3D" id="1.10.287.1080">
    <property type="entry name" value="MazG-like"/>
    <property type="match status" value="1"/>
</dbReference>
<feature type="domain" description="NTP pyrophosphohydrolase MazG-like" evidence="1">
    <location>
        <begin position="31"/>
        <end position="90"/>
    </location>
</feature>
<dbReference type="Pfam" id="PF03819">
    <property type="entry name" value="MazG"/>
    <property type="match status" value="1"/>
</dbReference>